<evidence type="ECO:0000256" key="3">
    <source>
        <dbReference type="ARBA" id="ARBA00022692"/>
    </source>
</evidence>
<evidence type="ECO:0000256" key="2">
    <source>
        <dbReference type="ARBA" id="ARBA00022475"/>
    </source>
</evidence>
<dbReference type="InterPro" id="IPR003807">
    <property type="entry name" value="DUF202"/>
</dbReference>
<keyword evidence="2" id="KW-1003">Cell membrane</keyword>
<dbReference type="STRING" id="1550231.SAMN05660662_2777"/>
<dbReference type="PANTHER" id="PTHR34187">
    <property type="entry name" value="FGR18P"/>
    <property type="match status" value="1"/>
</dbReference>
<evidence type="ECO:0000313" key="8">
    <source>
        <dbReference type="EMBL" id="SDF62045.1"/>
    </source>
</evidence>
<keyword evidence="3 6" id="KW-0812">Transmembrane</keyword>
<feature type="transmembrane region" description="Helical" evidence="6">
    <location>
        <begin position="60"/>
        <end position="81"/>
    </location>
</feature>
<proteinExistence type="predicted"/>
<dbReference type="InterPro" id="IPR052053">
    <property type="entry name" value="IM_YidH-like"/>
</dbReference>
<keyword evidence="5 6" id="KW-0472">Membrane</keyword>
<protein>
    <submittedName>
        <fullName evidence="8">Putative membrane protein</fullName>
    </submittedName>
</protein>
<dbReference type="PANTHER" id="PTHR34187:SF2">
    <property type="entry name" value="DUF202 DOMAIN-CONTAINING PROTEIN"/>
    <property type="match status" value="1"/>
</dbReference>
<evidence type="ECO:0000259" key="7">
    <source>
        <dbReference type="Pfam" id="PF02656"/>
    </source>
</evidence>
<feature type="domain" description="DUF202" evidence="7">
    <location>
        <begin position="18"/>
        <end position="86"/>
    </location>
</feature>
<dbReference type="GO" id="GO:0005886">
    <property type="term" value="C:plasma membrane"/>
    <property type="evidence" value="ECO:0007669"/>
    <property type="project" value="UniProtKB-SubCell"/>
</dbReference>
<evidence type="ECO:0000256" key="5">
    <source>
        <dbReference type="ARBA" id="ARBA00023136"/>
    </source>
</evidence>
<keyword evidence="9" id="KW-1185">Reference proteome</keyword>
<name>A0A1G7MJT7_9ACTN</name>
<dbReference type="AlphaFoldDB" id="A0A1G7MJT7"/>
<gene>
    <name evidence="8" type="ORF">SAMN05660662_2777</name>
</gene>
<dbReference type="OrthoDB" id="582337at2"/>
<keyword evidence="4 6" id="KW-1133">Transmembrane helix</keyword>
<organism evidence="8 9">
    <name type="scientific">Blastococcus aurantiacus</name>
    <dbReference type="NCBI Taxonomy" id="1550231"/>
    <lineage>
        <taxon>Bacteria</taxon>
        <taxon>Bacillati</taxon>
        <taxon>Actinomycetota</taxon>
        <taxon>Actinomycetes</taxon>
        <taxon>Geodermatophilales</taxon>
        <taxon>Geodermatophilaceae</taxon>
        <taxon>Blastococcus</taxon>
    </lineage>
</organism>
<dbReference type="Pfam" id="PF02656">
    <property type="entry name" value="DUF202"/>
    <property type="match status" value="1"/>
</dbReference>
<feature type="transmembrane region" description="Helical" evidence="6">
    <location>
        <begin position="93"/>
        <end position="118"/>
    </location>
</feature>
<evidence type="ECO:0000256" key="6">
    <source>
        <dbReference type="SAM" id="Phobius"/>
    </source>
</evidence>
<feature type="transmembrane region" description="Helical" evidence="6">
    <location>
        <begin position="27"/>
        <end position="48"/>
    </location>
</feature>
<dbReference type="RefSeq" id="WP_091767618.1">
    <property type="nucleotide sequence ID" value="NZ_FNBT01000005.1"/>
</dbReference>
<evidence type="ECO:0000313" key="9">
    <source>
        <dbReference type="Proteomes" id="UP000199406"/>
    </source>
</evidence>
<accession>A0A1G7MJT7</accession>
<dbReference type="Proteomes" id="UP000199406">
    <property type="component" value="Unassembled WGS sequence"/>
</dbReference>
<evidence type="ECO:0000256" key="1">
    <source>
        <dbReference type="ARBA" id="ARBA00004651"/>
    </source>
</evidence>
<evidence type="ECO:0000256" key="4">
    <source>
        <dbReference type="ARBA" id="ARBA00022989"/>
    </source>
</evidence>
<reference evidence="9" key="1">
    <citation type="submission" date="2016-10" db="EMBL/GenBank/DDBJ databases">
        <authorList>
            <person name="Varghese N."/>
            <person name="Submissions S."/>
        </authorList>
    </citation>
    <scope>NUCLEOTIDE SEQUENCE [LARGE SCALE GENOMIC DNA]</scope>
    <source>
        <strain evidence="9">DSM 44268</strain>
    </source>
</reference>
<sequence>MGRWPARVYGEGTEPDPRFTFANERTFLAWLRTALALVVAGVAVDVLAESGDADADGYRPLAAALIVLGMAASAAAFARWMANERAMRRREPLPGLGLGTVLAGGIVAIALGLVLLILL</sequence>
<comment type="subcellular location">
    <subcellularLocation>
        <location evidence="1">Cell membrane</location>
        <topology evidence="1">Multi-pass membrane protein</topology>
    </subcellularLocation>
</comment>
<dbReference type="EMBL" id="FNBT01000005">
    <property type="protein sequence ID" value="SDF62045.1"/>
    <property type="molecule type" value="Genomic_DNA"/>
</dbReference>